<dbReference type="Proteomes" id="UP001597032">
    <property type="component" value="Unassembled WGS sequence"/>
</dbReference>
<keyword evidence="2" id="KW-1185">Reference proteome</keyword>
<name>A0ABW2Z6S2_9FLAO</name>
<gene>
    <name evidence="1" type="ORF">ACFQZW_07170</name>
</gene>
<dbReference type="EMBL" id="JBHTIC010000007">
    <property type="protein sequence ID" value="MFD0761857.1"/>
    <property type="molecule type" value="Genomic_DNA"/>
</dbReference>
<protein>
    <submittedName>
        <fullName evidence="1">Transporter</fullName>
    </submittedName>
</protein>
<evidence type="ECO:0000313" key="2">
    <source>
        <dbReference type="Proteomes" id="UP001597032"/>
    </source>
</evidence>
<dbReference type="InterPro" id="IPR025737">
    <property type="entry name" value="FApF"/>
</dbReference>
<evidence type="ECO:0000313" key="1">
    <source>
        <dbReference type="EMBL" id="MFD0761857.1"/>
    </source>
</evidence>
<proteinExistence type="predicted"/>
<organism evidence="1 2">
    <name type="scientific">Lutibacter aestuarii</name>
    <dbReference type="NCBI Taxonomy" id="861111"/>
    <lineage>
        <taxon>Bacteria</taxon>
        <taxon>Pseudomonadati</taxon>
        <taxon>Bacteroidota</taxon>
        <taxon>Flavobacteriia</taxon>
        <taxon>Flavobacteriales</taxon>
        <taxon>Flavobacteriaceae</taxon>
        <taxon>Lutibacter</taxon>
    </lineage>
</organism>
<reference evidence="2" key="1">
    <citation type="journal article" date="2019" name="Int. J. Syst. Evol. Microbiol.">
        <title>The Global Catalogue of Microorganisms (GCM) 10K type strain sequencing project: providing services to taxonomists for standard genome sequencing and annotation.</title>
        <authorList>
            <consortium name="The Broad Institute Genomics Platform"/>
            <consortium name="The Broad Institute Genome Sequencing Center for Infectious Disease"/>
            <person name="Wu L."/>
            <person name="Ma J."/>
        </authorList>
    </citation>
    <scope>NUCLEOTIDE SEQUENCE [LARGE SCALE GENOMIC DNA]</scope>
    <source>
        <strain evidence="2">CCUG 60022</strain>
    </source>
</reference>
<dbReference type="Pfam" id="PF13557">
    <property type="entry name" value="Phenol_MetA_deg"/>
    <property type="match status" value="1"/>
</dbReference>
<accession>A0ABW2Z6S2</accession>
<comment type="caution">
    <text evidence="1">The sequence shown here is derived from an EMBL/GenBank/DDBJ whole genome shotgun (WGS) entry which is preliminary data.</text>
</comment>
<dbReference type="RefSeq" id="WP_386782053.1">
    <property type="nucleotide sequence ID" value="NZ_JBHTIC010000007.1"/>
</dbReference>
<sequence>MYKFILSFIISVLFINSLIAQTVEPSSSIAKNLLQIELESLYTIQKEKSIKLESISIPSALFRFGITRQLELQLNTPIIKERLWENDHLIHSLNKFDDIQVGFSINLWQEKNWIPEASLMIRAILPTDSKFEIHKVGKLCSFNLSNTLTNKLTFNSNIGYAENTDNSKSGFYIANFTFEASSKIHFFIENFGDFNHQKLISHNLNLGGGYNFNQNFVVDISIANGINHHMFYVGGIITYAFEL</sequence>